<keyword evidence="5" id="KW-0539">Nucleus</keyword>
<dbReference type="Pfam" id="PF04082">
    <property type="entry name" value="Fungal_trans"/>
    <property type="match status" value="1"/>
</dbReference>
<feature type="compositionally biased region" description="Polar residues" evidence="6">
    <location>
        <begin position="97"/>
        <end position="107"/>
    </location>
</feature>
<dbReference type="GO" id="GO:0000978">
    <property type="term" value="F:RNA polymerase II cis-regulatory region sequence-specific DNA binding"/>
    <property type="evidence" value="ECO:0007669"/>
    <property type="project" value="TreeGrafter"/>
</dbReference>
<reference evidence="8" key="1">
    <citation type="journal article" date="2023" name="IMA Fungus">
        <title>Comparative genomic study of the Penicillium genus elucidates a diverse pangenome and 15 lateral gene transfer events.</title>
        <authorList>
            <person name="Petersen C."/>
            <person name="Sorensen T."/>
            <person name="Nielsen M.R."/>
            <person name="Sondergaard T.E."/>
            <person name="Sorensen J.L."/>
            <person name="Fitzpatrick D.A."/>
            <person name="Frisvad J.C."/>
            <person name="Nielsen K.L."/>
        </authorList>
    </citation>
    <scope>NUCLEOTIDE SEQUENCE</scope>
    <source>
        <strain evidence="8">IBT 17514</strain>
    </source>
</reference>
<keyword evidence="3" id="KW-0238">DNA-binding</keyword>
<feature type="region of interest" description="Disordered" evidence="6">
    <location>
        <begin position="637"/>
        <end position="657"/>
    </location>
</feature>
<dbReference type="InterPro" id="IPR051127">
    <property type="entry name" value="Fungal_SecMet_Regulators"/>
</dbReference>
<evidence type="ECO:0000256" key="3">
    <source>
        <dbReference type="ARBA" id="ARBA00023125"/>
    </source>
</evidence>
<keyword evidence="9" id="KW-1185">Reference proteome</keyword>
<evidence type="ECO:0000256" key="5">
    <source>
        <dbReference type="ARBA" id="ARBA00023242"/>
    </source>
</evidence>
<dbReference type="CDD" id="cd00067">
    <property type="entry name" value="GAL4"/>
    <property type="match status" value="1"/>
</dbReference>
<protein>
    <recommendedName>
        <fullName evidence="7">Zn(2)-C6 fungal-type domain-containing protein</fullName>
    </recommendedName>
</protein>
<feature type="non-terminal residue" evidence="8">
    <location>
        <position position="700"/>
    </location>
</feature>
<reference evidence="8" key="2">
    <citation type="submission" date="2023-01" db="EMBL/GenBank/DDBJ databases">
        <authorList>
            <person name="Petersen C."/>
        </authorList>
    </citation>
    <scope>NUCLEOTIDE SEQUENCE</scope>
    <source>
        <strain evidence="8">IBT 17514</strain>
    </source>
</reference>
<dbReference type="GO" id="GO:0000981">
    <property type="term" value="F:DNA-binding transcription factor activity, RNA polymerase II-specific"/>
    <property type="evidence" value="ECO:0007669"/>
    <property type="project" value="InterPro"/>
</dbReference>
<evidence type="ECO:0000259" key="7">
    <source>
        <dbReference type="PROSITE" id="PS50048"/>
    </source>
</evidence>
<dbReference type="PROSITE" id="PS50048">
    <property type="entry name" value="ZN2_CY6_FUNGAL_2"/>
    <property type="match status" value="1"/>
</dbReference>
<evidence type="ECO:0000256" key="6">
    <source>
        <dbReference type="SAM" id="MobiDB-lite"/>
    </source>
</evidence>
<proteinExistence type="predicted"/>
<organism evidence="8 9">
    <name type="scientific">Penicillium malachiteum</name>
    <dbReference type="NCBI Taxonomy" id="1324776"/>
    <lineage>
        <taxon>Eukaryota</taxon>
        <taxon>Fungi</taxon>
        <taxon>Dikarya</taxon>
        <taxon>Ascomycota</taxon>
        <taxon>Pezizomycotina</taxon>
        <taxon>Eurotiomycetes</taxon>
        <taxon>Eurotiomycetidae</taxon>
        <taxon>Eurotiales</taxon>
        <taxon>Aspergillaceae</taxon>
        <taxon>Penicillium</taxon>
    </lineage>
</organism>
<evidence type="ECO:0000256" key="1">
    <source>
        <dbReference type="ARBA" id="ARBA00022723"/>
    </source>
</evidence>
<dbReference type="Pfam" id="PF00172">
    <property type="entry name" value="Zn_clus"/>
    <property type="match status" value="1"/>
</dbReference>
<evidence type="ECO:0000256" key="2">
    <source>
        <dbReference type="ARBA" id="ARBA00023015"/>
    </source>
</evidence>
<dbReference type="SMART" id="SM00906">
    <property type="entry name" value="Fungal_trans"/>
    <property type="match status" value="1"/>
</dbReference>
<name>A0AAD6HLM8_9EURO</name>
<dbReference type="PROSITE" id="PS00463">
    <property type="entry name" value="ZN2_CY6_FUNGAL_1"/>
    <property type="match status" value="1"/>
</dbReference>
<keyword evidence="1" id="KW-0479">Metal-binding</keyword>
<feature type="region of interest" description="Disordered" evidence="6">
    <location>
        <begin position="581"/>
        <end position="602"/>
    </location>
</feature>
<dbReference type="GO" id="GO:0005634">
    <property type="term" value="C:nucleus"/>
    <property type="evidence" value="ECO:0007669"/>
    <property type="project" value="TreeGrafter"/>
</dbReference>
<feature type="domain" description="Zn(2)-C6 fungal-type" evidence="7">
    <location>
        <begin position="33"/>
        <end position="62"/>
    </location>
</feature>
<feature type="region of interest" description="Disordered" evidence="6">
    <location>
        <begin position="73"/>
        <end position="107"/>
    </location>
</feature>
<dbReference type="PANTHER" id="PTHR47424:SF15">
    <property type="entry name" value="ZN(II)2CYS6 TRANSCRIPTION FACTOR (EUROFUNG)"/>
    <property type="match status" value="1"/>
</dbReference>
<dbReference type="InterPro" id="IPR007219">
    <property type="entry name" value="XnlR_reg_dom"/>
</dbReference>
<sequence>AQGYPSSQLTSGNARIWLRHQIPPGPGWRIPKACQECRKRKIRCNGLNPCKTCERRETPCIYRDFIRHRRKKHEYEETRREGLTRRTSPDLTRPSRQRSSSVMNNFPNSVSATHMASPSCPMQLYYGPTSHFSLMQHIYRDLVSSPMAHTGMSSGVEEAGAGLELFSFRRIFFGTPDTQDAGKSALGDPSAMFLPYDTAKLFLSRFLSTLYHMMPFSPQAYFESCLEQLYHPSSGSHLDTLTQATILLAMATASLGTESFTWGDILYERVKSMLTSYDDVVNIQTNEQGRPNSAFLHLGTASRKALAAGLHKDVPYGGEDQTAEKVEARRVTFWSLYLFETWFCFHTGRPSSLSLKDVAIEYTQDPFIRVLVHLCKSISRSADEIYGQHHESLLHMWRVARSINNDLRDHEKFSRQTLGFGLDSEIHTGPLGVRQTIFTTLYYHTLLLTFRPFLIFRGHLQRERKMAARQGSDSTSRRPKEIPTWLNEACNHVLNAARKTIHHLSEASRVNDLVRQLRYHGYFISSSAFTLIYELVHDTDSAPSHLPWVYASLQTMSTMRQGDPTASSIAAIQTTLRKINPSYEWSSPQNRDGDPLSAGERPYLGQPHAILNSLQAPSGGSGLLNDSARNLASDLSGSQWQFPPIEGPETGRSGASNEDLLDFTQTDMGWDFDFSTMDLESFFSVYQSADPLFPQGSGFS</sequence>
<dbReference type="CDD" id="cd12148">
    <property type="entry name" value="fungal_TF_MHR"/>
    <property type="match status" value="1"/>
</dbReference>
<dbReference type="PANTHER" id="PTHR47424">
    <property type="entry name" value="REGULATORY PROTEIN GAL4"/>
    <property type="match status" value="1"/>
</dbReference>
<dbReference type="GO" id="GO:0000435">
    <property type="term" value="P:positive regulation of transcription from RNA polymerase II promoter by galactose"/>
    <property type="evidence" value="ECO:0007669"/>
    <property type="project" value="TreeGrafter"/>
</dbReference>
<dbReference type="EMBL" id="JAQJAN010000007">
    <property type="protein sequence ID" value="KAJ5727041.1"/>
    <property type="molecule type" value="Genomic_DNA"/>
</dbReference>
<keyword evidence="2" id="KW-0805">Transcription regulation</keyword>
<comment type="caution">
    <text evidence="8">The sequence shown here is derived from an EMBL/GenBank/DDBJ whole genome shotgun (WGS) entry which is preliminary data.</text>
</comment>
<keyword evidence="4" id="KW-0804">Transcription</keyword>
<dbReference type="InterPro" id="IPR036864">
    <property type="entry name" value="Zn2-C6_fun-type_DNA-bd_sf"/>
</dbReference>
<dbReference type="SMART" id="SM00066">
    <property type="entry name" value="GAL4"/>
    <property type="match status" value="1"/>
</dbReference>
<evidence type="ECO:0000256" key="4">
    <source>
        <dbReference type="ARBA" id="ARBA00023163"/>
    </source>
</evidence>
<accession>A0AAD6HLM8</accession>
<dbReference type="SUPFAM" id="SSF57701">
    <property type="entry name" value="Zn2/Cys6 DNA-binding domain"/>
    <property type="match status" value="1"/>
</dbReference>
<dbReference type="Gene3D" id="4.10.240.10">
    <property type="entry name" value="Zn(2)-C6 fungal-type DNA-binding domain"/>
    <property type="match status" value="1"/>
</dbReference>
<dbReference type="AlphaFoldDB" id="A0AAD6HLM8"/>
<dbReference type="Proteomes" id="UP001215712">
    <property type="component" value="Unassembled WGS sequence"/>
</dbReference>
<dbReference type="InterPro" id="IPR001138">
    <property type="entry name" value="Zn2Cys6_DnaBD"/>
</dbReference>
<gene>
    <name evidence="8" type="ORF">N7493_006068</name>
</gene>
<feature type="compositionally biased region" description="Basic and acidic residues" evidence="6">
    <location>
        <begin position="73"/>
        <end position="88"/>
    </location>
</feature>
<evidence type="ECO:0000313" key="8">
    <source>
        <dbReference type="EMBL" id="KAJ5727041.1"/>
    </source>
</evidence>
<evidence type="ECO:0000313" key="9">
    <source>
        <dbReference type="Proteomes" id="UP001215712"/>
    </source>
</evidence>
<dbReference type="GO" id="GO:0006351">
    <property type="term" value="P:DNA-templated transcription"/>
    <property type="evidence" value="ECO:0007669"/>
    <property type="project" value="InterPro"/>
</dbReference>
<dbReference type="GO" id="GO:0008270">
    <property type="term" value="F:zinc ion binding"/>
    <property type="evidence" value="ECO:0007669"/>
    <property type="project" value="InterPro"/>
</dbReference>
<feature type="compositionally biased region" description="Polar residues" evidence="6">
    <location>
        <begin position="581"/>
        <end position="590"/>
    </location>
</feature>